<sequence length="114" mass="12268">MAGDAFRAAAANAKGCKPPKVAGRWPVVGHLRLFGGRPQPSHIPLGALADNYGPVFTINIGVHPVMVVTSWEAAKECFTTNDLIISSRPKTITAEILSFNYAMLGFKPIRHELA</sequence>
<dbReference type="AlphaFoldDB" id="A0A540MG88"/>
<evidence type="ECO:0000313" key="7">
    <source>
        <dbReference type="Proteomes" id="UP000315295"/>
    </source>
</evidence>
<dbReference type="GO" id="GO:0004497">
    <property type="term" value="F:monooxygenase activity"/>
    <property type="evidence" value="ECO:0007669"/>
    <property type="project" value="UniProtKB-KW"/>
</dbReference>
<keyword evidence="2" id="KW-0479">Metal-binding</keyword>
<keyword evidence="5" id="KW-0503">Monooxygenase</keyword>
<dbReference type="InterPro" id="IPR050651">
    <property type="entry name" value="Plant_Cytochrome_P450_Monoox"/>
</dbReference>
<protein>
    <recommendedName>
        <fullName evidence="8">Cytochrome P450</fullName>
    </recommendedName>
</protein>
<keyword evidence="4" id="KW-0408">Iron</keyword>
<gene>
    <name evidence="6" type="ORF">C1H46_016610</name>
</gene>
<organism evidence="6 7">
    <name type="scientific">Malus baccata</name>
    <name type="common">Siberian crab apple</name>
    <name type="synonym">Pyrus baccata</name>
    <dbReference type="NCBI Taxonomy" id="106549"/>
    <lineage>
        <taxon>Eukaryota</taxon>
        <taxon>Viridiplantae</taxon>
        <taxon>Streptophyta</taxon>
        <taxon>Embryophyta</taxon>
        <taxon>Tracheophyta</taxon>
        <taxon>Spermatophyta</taxon>
        <taxon>Magnoliopsida</taxon>
        <taxon>eudicotyledons</taxon>
        <taxon>Gunneridae</taxon>
        <taxon>Pentapetalae</taxon>
        <taxon>rosids</taxon>
        <taxon>fabids</taxon>
        <taxon>Rosales</taxon>
        <taxon>Rosaceae</taxon>
        <taxon>Amygdaloideae</taxon>
        <taxon>Maleae</taxon>
        <taxon>Malus</taxon>
    </lineage>
</organism>
<evidence type="ECO:0008006" key="8">
    <source>
        <dbReference type="Google" id="ProtNLM"/>
    </source>
</evidence>
<evidence type="ECO:0000256" key="5">
    <source>
        <dbReference type="ARBA" id="ARBA00023033"/>
    </source>
</evidence>
<dbReference type="GO" id="GO:0016705">
    <property type="term" value="F:oxidoreductase activity, acting on paired donors, with incorporation or reduction of molecular oxygen"/>
    <property type="evidence" value="ECO:0007669"/>
    <property type="project" value="InterPro"/>
</dbReference>
<dbReference type="InterPro" id="IPR001128">
    <property type="entry name" value="Cyt_P450"/>
</dbReference>
<dbReference type="Gene3D" id="1.10.630.10">
    <property type="entry name" value="Cytochrome P450"/>
    <property type="match status" value="1"/>
</dbReference>
<dbReference type="STRING" id="106549.A0A540MG88"/>
<evidence type="ECO:0000256" key="4">
    <source>
        <dbReference type="ARBA" id="ARBA00023004"/>
    </source>
</evidence>
<dbReference type="GO" id="GO:0005506">
    <property type="term" value="F:iron ion binding"/>
    <property type="evidence" value="ECO:0007669"/>
    <property type="project" value="InterPro"/>
</dbReference>
<dbReference type="PANTHER" id="PTHR47947">
    <property type="entry name" value="CYTOCHROME P450 82C3-RELATED"/>
    <property type="match status" value="1"/>
</dbReference>
<accession>A0A540MG88</accession>
<keyword evidence="1" id="KW-0349">Heme</keyword>
<dbReference type="Pfam" id="PF00067">
    <property type="entry name" value="p450"/>
    <property type="match status" value="1"/>
</dbReference>
<keyword evidence="3" id="KW-0560">Oxidoreductase</keyword>
<dbReference type="SUPFAM" id="SSF48264">
    <property type="entry name" value="Cytochrome P450"/>
    <property type="match status" value="1"/>
</dbReference>
<evidence type="ECO:0000256" key="2">
    <source>
        <dbReference type="ARBA" id="ARBA00022723"/>
    </source>
</evidence>
<dbReference type="InterPro" id="IPR002401">
    <property type="entry name" value="Cyt_P450_E_grp-I"/>
</dbReference>
<dbReference type="PANTHER" id="PTHR47947:SF39">
    <property type="entry name" value="CYTOCHROME P450"/>
    <property type="match status" value="1"/>
</dbReference>
<name>A0A540MG88_MALBA</name>
<dbReference type="GO" id="GO:0020037">
    <property type="term" value="F:heme binding"/>
    <property type="evidence" value="ECO:0007669"/>
    <property type="project" value="InterPro"/>
</dbReference>
<proteinExistence type="predicted"/>
<evidence type="ECO:0000313" key="6">
    <source>
        <dbReference type="EMBL" id="TQD97744.1"/>
    </source>
</evidence>
<dbReference type="InterPro" id="IPR036396">
    <property type="entry name" value="Cyt_P450_sf"/>
</dbReference>
<keyword evidence="7" id="KW-1185">Reference proteome</keyword>
<dbReference type="PRINTS" id="PR00463">
    <property type="entry name" value="EP450I"/>
</dbReference>
<comment type="caution">
    <text evidence="6">The sequence shown here is derived from an EMBL/GenBank/DDBJ whole genome shotgun (WGS) entry which is preliminary data.</text>
</comment>
<dbReference type="EMBL" id="VIEB01000264">
    <property type="protein sequence ID" value="TQD97744.1"/>
    <property type="molecule type" value="Genomic_DNA"/>
</dbReference>
<dbReference type="Proteomes" id="UP000315295">
    <property type="component" value="Unassembled WGS sequence"/>
</dbReference>
<evidence type="ECO:0000256" key="1">
    <source>
        <dbReference type="ARBA" id="ARBA00022617"/>
    </source>
</evidence>
<reference evidence="6 7" key="1">
    <citation type="journal article" date="2019" name="G3 (Bethesda)">
        <title>Sequencing of a Wild Apple (Malus baccata) Genome Unravels the Differences Between Cultivated and Wild Apple Species Regarding Disease Resistance and Cold Tolerance.</title>
        <authorList>
            <person name="Chen X."/>
        </authorList>
    </citation>
    <scope>NUCLEOTIDE SEQUENCE [LARGE SCALE GENOMIC DNA]</scope>
    <source>
        <strain evidence="7">cv. Shandingzi</strain>
        <tissue evidence="6">Leaves</tissue>
    </source>
</reference>
<evidence type="ECO:0000256" key="3">
    <source>
        <dbReference type="ARBA" id="ARBA00023002"/>
    </source>
</evidence>